<dbReference type="EMBL" id="WXYO01000005">
    <property type="protein sequence ID" value="NAS12413.1"/>
    <property type="molecule type" value="Genomic_DNA"/>
</dbReference>
<keyword evidence="2" id="KW-0472">Membrane</keyword>
<keyword evidence="2" id="KW-0812">Transmembrane</keyword>
<evidence type="ECO:0000313" key="4">
    <source>
        <dbReference type="Proteomes" id="UP000475249"/>
    </source>
</evidence>
<dbReference type="AlphaFoldDB" id="A0A6L9ECR5"/>
<dbReference type="SUPFAM" id="SSF69304">
    <property type="entry name" value="Tricorn protease N-terminal domain"/>
    <property type="match status" value="1"/>
</dbReference>
<evidence type="ECO:0000313" key="3">
    <source>
        <dbReference type="EMBL" id="NAS12413.1"/>
    </source>
</evidence>
<name>A0A6L9ECR5_9FLAO</name>
<dbReference type="InterPro" id="IPR013783">
    <property type="entry name" value="Ig-like_fold"/>
</dbReference>
<protein>
    <submittedName>
        <fullName evidence="3">Two component regulator three Y domain-containing protein</fullName>
    </submittedName>
</protein>
<dbReference type="InterPro" id="IPR036388">
    <property type="entry name" value="WH-like_DNA-bd_sf"/>
</dbReference>
<dbReference type="Proteomes" id="UP000475249">
    <property type="component" value="Unassembled WGS sequence"/>
</dbReference>
<dbReference type="GO" id="GO:0003677">
    <property type="term" value="F:DNA binding"/>
    <property type="evidence" value="ECO:0007669"/>
    <property type="project" value="InterPro"/>
</dbReference>
<organism evidence="3 4">
    <name type="scientific">Poritiphilus flavus</name>
    <dbReference type="NCBI Taxonomy" id="2697053"/>
    <lineage>
        <taxon>Bacteria</taxon>
        <taxon>Pseudomonadati</taxon>
        <taxon>Bacteroidota</taxon>
        <taxon>Flavobacteriia</taxon>
        <taxon>Flavobacteriales</taxon>
        <taxon>Flavobacteriaceae</taxon>
        <taxon>Poritiphilus</taxon>
    </lineage>
</organism>
<keyword evidence="1" id="KW-0175">Coiled coil</keyword>
<dbReference type="GO" id="GO:0006355">
    <property type="term" value="P:regulation of DNA-templated transcription"/>
    <property type="evidence" value="ECO:0007669"/>
    <property type="project" value="InterPro"/>
</dbReference>
<sequence>MLGFLWLLLLAPVCIVGQNLLPPITNYRTFDYGAASKNWSLSASGNGELFGANNKGLLHYNGEEWQLYQLPNKTTIRSVASIGDRIYTGSYEEFGYWTRTAEGPLEYTSLTHLIKDHEFTSEEFWQILPYKDVIIFRSFAGIYLYKEDTIKVVKPPFVITNMTVFRDRVFLAGGHEGLYWLSDNELLTHGNHPLLDRKVVVDMDLVGEELLISTKLNGCYTLGADDELSPYETKVNASLKQHQLNQALPLEDGRIAFGTIKGGIYFYDPAQDSFKRLNRQLGLQNNTVLSMLQYEDQLWVGLDNGIDRLQLNNPLTYYTDYSGAVGTVYDLAIYNEVAYLGSNTGVYYFEEDQLKFVEGTQGHVWDLEVVEGELLCGHNTGTFKIEKEQLSRVSDISGGYQMIKIPETTAAFLQGTYTGIAKYTKQANGDWMVRAVPGINFPVKYLCFENHNTLWVAHPYKGLFRVHLNENRDAVVKSEEFRDDAIPNIYNVRVYNIKNQIVLLSEGKWYKYDPILGSIEPFQEFQAYNNKNLVHFDDEHYWFIDNNGTRELIYTDLKEEKLILDDAQLKRRLAEEAEKIIQLNDSVYYFTLTDGFGRLNRSQFKEYLNALELPTPELNAFADTEGPHAIIERSFAVPYKRSRDLTLKFAAASVVRPRYYYKLRGSIQDSAYMDTGTLNFQNLPFGDYSLEVSTVGIDNERSAPAMITFEIDPPWYLSNWSVLCYFLGILGVFFLVRHYNRQKLEKRHLKLKEKLHREQEEHLARLEKEKLAKEVKLKQKELASTTMNVAKKNELILELKNLLLMNKDKFSNQQRYRAFIKKLNSSINDDDDWQRFEVNFKELHEDFFEILLDRYPSLTPKDLKLSAYLKMNLSSKEIAPLMGISTRGVEIHRYRLRKKLAIDASQNISNFLITLK</sequence>
<reference evidence="3 4" key="1">
    <citation type="submission" date="2020-01" db="EMBL/GenBank/DDBJ databases">
        <title>Bacteria diversity of Porities sp.</title>
        <authorList>
            <person name="Wang G."/>
        </authorList>
    </citation>
    <scope>NUCLEOTIDE SEQUENCE [LARGE SCALE GENOMIC DNA]</scope>
    <source>
        <strain evidence="3 4">R33</strain>
    </source>
</reference>
<dbReference type="Gene3D" id="1.10.10.10">
    <property type="entry name" value="Winged helix-like DNA-binding domain superfamily/Winged helix DNA-binding domain"/>
    <property type="match status" value="1"/>
</dbReference>
<proteinExistence type="predicted"/>
<dbReference type="Gene3D" id="2.60.40.10">
    <property type="entry name" value="Immunoglobulins"/>
    <property type="match status" value="1"/>
</dbReference>
<evidence type="ECO:0000256" key="1">
    <source>
        <dbReference type="SAM" id="Coils"/>
    </source>
</evidence>
<keyword evidence="2" id="KW-1133">Transmembrane helix</keyword>
<comment type="caution">
    <text evidence="3">The sequence shown here is derived from an EMBL/GenBank/DDBJ whole genome shotgun (WGS) entry which is preliminary data.</text>
</comment>
<keyword evidence="4" id="KW-1185">Reference proteome</keyword>
<accession>A0A6L9ECR5</accession>
<dbReference type="InterPro" id="IPR015943">
    <property type="entry name" value="WD40/YVTN_repeat-like_dom_sf"/>
</dbReference>
<gene>
    <name evidence="3" type="ORF">GTQ38_10405</name>
</gene>
<feature type="coiled-coil region" evidence="1">
    <location>
        <begin position="741"/>
        <end position="783"/>
    </location>
</feature>
<dbReference type="SUPFAM" id="SSF46894">
    <property type="entry name" value="C-terminal effector domain of the bipartite response regulators"/>
    <property type="match status" value="1"/>
</dbReference>
<dbReference type="InterPro" id="IPR016032">
    <property type="entry name" value="Sig_transdc_resp-reg_C-effctor"/>
</dbReference>
<evidence type="ECO:0000256" key="2">
    <source>
        <dbReference type="SAM" id="Phobius"/>
    </source>
</evidence>
<dbReference type="Gene3D" id="2.130.10.10">
    <property type="entry name" value="YVTN repeat-like/Quinoprotein amine dehydrogenase"/>
    <property type="match status" value="1"/>
</dbReference>
<feature type="transmembrane region" description="Helical" evidence="2">
    <location>
        <begin position="715"/>
        <end position="736"/>
    </location>
</feature>